<name>X1HYY8_9ZZZZ</name>
<gene>
    <name evidence="2" type="ORF">S03H2_27184</name>
</gene>
<keyword evidence="1" id="KW-0812">Transmembrane</keyword>
<evidence type="ECO:0000256" key="1">
    <source>
        <dbReference type="SAM" id="Phobius"/>
    </source>
</evidence>
<dbReference type="AlphaFoldDB" id="X1HYY8"/>
<keyword evidence="1" id="KW-0472">Membrane</keyword>
<protein>
    <submittedName>
        <fullName evidence="2">Uncharacterized protein</fullName>
    </submittedName>
</protein>
<reference evidence="2" key="1">
    <citation type="journal article" date="2014" name="Front. Microbiol.">
        <title>High frequency of phylogenetically diverse reductive dehalogenase-homologous genes in deep subseafloor sedimentary metagenomes.</title>
        <authorList>
            <person name="Kawai M."/>
            <person name="Futagami T."/>
            <person name="Toyoda A."/>
            <person name="Takaki Y."/>
            <person name="Nishi S."/>
            <person name="Hori S."/>
            <person name="Arai W."/>
            <person name="Tsubouchi T."/>
            <person name="Morono Y."/>
            <person name="Uchiyama I."/>
            <person name="Ito T."/>
            <person name="Fujiyama A."/>
            <person name="Inagaki F."/>
            <person name="Takami H."/>
        </authorList>
    </citation>
    <scope>NUCLEOTIDE SEQUENCE</scope>
    <source>
        <strain evidence="2">Expedition CK06-06</strain>
    </source>
</reference>
<feature type="non-terminal residue" evidence="2">
    <location>
        <position position="1"/>
    </location>
</feature>
<dbReference type="EMBL" id="BARU01016165">
    <property type="protein sequence ID" value="GAH59034.1"/>
    <property type="molecule type" value="Genomic_DNA"/>
</dbReference>
<sequence length="45" mass="5023">LIPDLAIAAIVWLIHDLFGAGVWIPIQSRLIQKYSHPSARGRDLT</sequence>
<evidence type="ECO:0000313" key="2">
    <source>
        <dbReference type="EMBL" id="GAH59034.1"/>
    </source>
</evidence>
<proteinExistence type="predicted"/>
<feature type="transmembrane region" description="Helical" evidence="1">
    <location>
        <begin position="6"/>
        <end position="26"/>
    </location>
</feature>
<organism evidence="2">
    <name type="scientific">marine sediment metagenome</name>
    <dbReference type="NCBI Taxonomy" id="412755"/>
    <lineage>
        <taxon>unclassified sequences</taxon>
        <taxon>metagenomes</taxon>
        <taxon>ecological metagenomes</taxon>
    </lineage>
</organism>
<comment type="caution">
    <text evidence="2">The sequence shown here is derived from an EMBL/GenBank/DDBJ whole genome shotgun (WGS) entry which is preliminary data.</text>
</comment>
<accession>X1HYY8</accession>
<keyword evidence="1" id="KW-1133">Transmembrane helix</keyword>
<feature type="non-terminal residue" evidence="2">
    <location>
        <position position="45"/>
    </location>
</feature>